<feature type="transmembrane region" description="Helical" evidence="1">
    <location>
        <begin position="105"/>
        <end position="130"/>
    </location>
</feature>
<dbReference type="EMBL" id="JACRSU010000004">
    <property type="protein sequence ID" value="MBC8541448.1"/>
    <property type="molecule type" value="Genomic_DNA"/>
</dbReference>
<dbReference type="Proteomes" id="UP000611762">
    <property type="component" value="Unassembled WGS sequence"/>
</dbReference>
<dbReference type="AlphaFoldDB" id="A0A926DM06"/>
<sequence>MSVLFQMTYIQALSKGPVSLTVLINNFGMLIPVFVSALVFKEPFTGWRIAGTVLTGISFLFNVEMTGSGGIDKRWLVPAFATFTANGLLSVTQKVYTVVGVANEIGGFVCSAYFAATVLSGLIYLGLSISGQKKTFRIKPKIIASAALIGIILGLFQALNTYAAGVIDGTLLFPAYNGGVTLLLTIIGVLLFCERLDKRRWIGTGTGIIAIVLMSIPV</sequence>
<feature type="transmembrane region" description="Helical" evidence="1">
    <location>
        <begin position="46"/>
        <end position="63"/>
    </location>
</feature>
<proteinExistence type="predicted"/>
<accession>A0A926DM06</accession>
<dbReference type="InterPro" id="IPR037185">
    <property type="entry name" value="EmrE-like"/>
</dbReference>
<gene>
    <name evidence="2" type="ORF">H8698_10720</name>
</gene>
<comment type="caution">
    <text evidence="2">The sequence shown here is derived from an EMBL/GenBank/DDBJ whole genome shotgun (WGS) entry which is preliminary data.</text>
</comment>
<keyword evidence="3" id="KW-1185">Reference proteome</keyword>
<feature type="transmembrane region" description="Helical" evidence="1">
    <location>
        <begin position="200"/>
        <end position="217"/>
    </location>
</feature>
<feature type="transmembrane region" description="Helical" evidence="1">
    <location>
        <begin position="171"/>
        <end position="193"/>
    </location>
</feature>
<feature type="transmembrane region" description="Helical" evidence="1">
    <location>
        <begin position="75"/>
        <end position="93"/>
    </location>
</feature>
<protein>
    <recommendedName>
        <fullName evidence="4">EamA domain-containing protein</fullName>
    </recommendedName>
</protein>
<evidence type="ECO:0000256" key="1">
    <source>
        <dbReference type="SAM" id="Phobius"/>
    </source>
</evidence>
<keyword evidence="1" id="KW-0812">Transmembrane</keyword>
<name>A0A926DM06_9FIRM</name>
<keyword evidence="1" id="KW-1133">Transmembrane helix</keyword>
<feature type="transmembrane region" description="Helical" evidence="1">
    <location>
        <begin position="20"/>
        <end position="40"/>
    </location>
</feature>
<organism evidence="2 3">
    <name type="scientific">Congzhengia minquanensis</name>
    <dbReference type="NCBI Taxonomy" id="2763657"/>
    <lineage>
        <taxon>Bacteria</taxon>
        <taxon>Bacillati</taxon>
        <taxon>Bacillota</taxon>
        <taxon>Clostridia</taxon>
        <taxon>Eubacteriales</taxon>
        <taxon>Oscillospiraceae</taxon>
        <taxon>Congzhengia</taxon>
    </lineage>
</organism>
<evidence type="ECO:0000313" key="3">
    <source>
        <dbReference type="Proteomes" id="UP000611762"/>
    </source>
</evidence>
<dbReference type="RefSeq" id="WP_249313482.1">
    <property type="nucleotide sequence ID" value="NZ_JACRSU010000004.1"/>
</dbReference>
<evidence type="ECO:0000313" key="2">
    <source>
        <dbReference type="EMBL" id="MBC8541448.1"/>
    </source>
</evidence>
<reference evidence="2" key="1">
    <citation type="submission" date="2020-08" db="EMBL/GenBank/DDBJ databases">
        <title>Genome public.</title>
        <authorList>
            <person name="Liu C."/>
            <person name="Sun Q."/>
        </authorList>
    </citation>
    <scope>NUCLEOTIDE SEQUENCE</scope>
    <source>
        <strain evidence="2">H8</strain>
    </source>
</reference>
<evidence type="ECO:0008006" key="4">
    <source>
        <dbReference type="Google" id="ProtNLM"/>
    </source>
</evidence>
<feature type="transmembrane region" description="Helical" evidence="1">
    <location>
        <begin position="142"/>
        <end position="159"/>
    </location>
</feature>
<keyword evidence="1" id="KW-0472">Membrane</keyword>
<dbReference type="Gene3D" id="1.10.3730.20">
    <property type="match status" value="2"/>
</dbReference>
<dbReference type="SUPFAM" id="SSF103481">
    <property type="entry name" value="Multidrug resistance efflux transporter EmrE"/>
    <property type="match status" value="2"/>
</dbReference>